<comment type="caution">
    <text evidence="3">The sequence shown here is derived from an EMBL/GenBank/DDBJ whole genome shotgun (WGS) entry which is preliminary data.</text>
</comment>
<dbReference type="EMBL" id="JASNWA010000007">
    <property type="protein sequence ID" value="KAK3172513.1"/>
    <property type="molecule type" value="Genomic_DNA"/>
</dbReference>
<dbReference type="AlphaFoldDB" id="A0AAE0DMK6"/>
<accession>A0AAE0DMK6</accession>
<evidence type="ECO:0000256" key="2">
    <source>
        <dbReference type="SAM" id="MobiDB-lite"/>
    </source>
</evidence>
<dbReference type="GO" id="GO:0070072">
    <property type="term" value="P:vacuolar proton-transporting V-type ATPase complex assembly"/>
    <property type="evidence" value="ECO:0007669"/>
    <property type="project" value="InterPro"/>
</dbReference>
<reference evidence="3" key="1">
    <citation type="submission" date="2022-11" db="EMBL/GenBank/DDBJ databases">
        <title>Chromosomal genome sequence assembly and mating type (MAT) locus characterization of the leprose asexual lichenized fungus Lepraria neglecta (Nyl.) Erichsen.</title>
        <authorList>
            <person name="Allen J.L."/>
            <person name="Pfeffer B."/>
        </authorList>
    </citation>
    <scope>NUCLEOTIDE SEQUENCE</scope>
    <source>
        <strain evidence="3">Allen 5258</strain>
    </source>
</reference>
<evidence type="ECO:0000313" key="3">
    <source>
        <dbReference type="EMBL" id="KAK3172513.1"/>
    </source>
</evidence>
<feature type="region of interest" description="Disordered" evidence="2">
    <location>
        <begin position="77"/>
        <end position="101"/>
    </location>
</feature>
<keyword evidence="4" id="KW-1185">Reference proteome</keyword>
<gene>
    <name evidence="3" type="ORF">OEA41_005835</name>
</gene>
<dbReference type="Proteomes" id="UP001276659">
    <property type="component" value="Unassembled WGS sequence"/>
</dbReference>
<dbReference type="PANTHER" id="PTHR31996:SF2">
    <property type="entry name" value="COILED-COIL DOMAIN-CONTAINING PROTEIN 115"/>
    <property type="match status" value="1"/>
</dbReference>
<sequence length="163" mass="17886">MAEVLSPETTPPASKIPESKETLTRSLDDLLERYLHLLDQHQKLQQDLNSSVNDSLPSFSALEPTASDFTPALKIDDLNTGTLPKEDAGDTKPTFEEADKASGTSIDPLKWFGILVPPALRASQSSFKSAVVDVVPALASLSNQMGEIEIEVRRARKRLRKMN</sequence>
<feature type="region of interest" description="Disordered" evidence="2">
    <location>
        <begin position="1"/>
        <end position="22"/>
    </location>
</feature>
<dbReference type="Pfam" id="PF21730">
    <property type="entry name" value="Vma22_CCDC115"/>
    <property type="match status" value="1"/>
</dbReference>
<proteinExistence type="predicted"/>
<dbReference type="PANTHER" id="PTHR31996">
    <property type="entry name" value="COILED-COIL DOMAIN-CONTAINING PROTEIN 115"/>
    <property type="match status" value="1"/>
</dbReference>
<name>A0AAE0DMK6_9LECA</name>
<dbReference type="GO" id="GO:1990871">
    <property type="term" value="C:Vma12-Vma22 assembly complex"/>
    <property type="evidence" value="ECO:0007669"/>
    <property type="project" value="TreeGrafter"/>
</dbReference>
<dbReference type="InterPro" id="IPR040357">
    <property type="entry name" value="Vma22/CCDC115"/>
</dbReference>
<evidence type="ECO:0000313" key="4">
    <source>
        <dbReference type="Proteomes" id="UP001276659"/>
    </source>
</evidence>
<feature type="compositionally biased region" description="Basic and acidic residues" evidence="2">
    <location>
        <begin position="84"/>
        <end position="100"/>
    </location>
</feature>
<dbReference type="GO" id="GO:0051082">
    <property type="term" value="F:unfolded protein binding"/>
    <property type="evidence" value="ECO:0007669"/>
    <property type="project" value="TreeGrafter"/>
</dbReference>
<protein>
    <recommendedName>
        <fullName evidence="1">Vacuolar ATPase assembly protein VMA22</fullName>
    </recommendedName>
</protein>
<evidence type="ECO:0000256" key="1">
    <source>
        <dbReference type="ARBA" id="ARBA00093634"/>
    </source>
</evidence>
<organism evidence="3 4">
    <name type="scientific">Lepraria neglecta</name>
    <dbReference type="NCBI Taxonomy" id="209136"/>
    <lineage>
        <taxon>Eukaryota</taxon>
        <taxon>Fungi</taxon>
        <taxon>Dikarya</taxon>
        <taxon>Ascomycota</taxon>
        <taxon>Pezizomycotina</taxon>
        <taxon>Lecanoromycetes</taxon>
        <taxon>OSLEUM clade</taxon>
        <taxon>Lecanoromycetidae</taxon>
        <taxon>Lecanorales</taxon>
        <taxon>Lecanorineae</taxon>
        <taxon>Stereocaulaceae</taxon>
        <taxon>Lepraria</taxon>
    </lineage>
</organism>